<comment type="caution">
    <text evidence="7">The sequence shown here is derived from an EMBL/GenBank/DDBJ whole genome shotgun (WGS) entry which is preliminary data.</text>
</comment>
<feature type="transmembrane region" description="Helical" evidence="6">
    <location>
        <begin position="185"/>
        <end position="204"/>
    </location>
</feature>
<feature type="transmembrane region" description="Helical" evidence="6">
    <location>
        <begin position="88"/>
        <end position="113"/>
    </location>
</feature>
<dbReference type="InterPro" id="IPR050833">
    <property type="entry name" value="Poly_Biosynth_Transport"/>
</dbReference>
<evidence type="ECO:0000256" key="5">
    <source>
        <dbReference type="ARBA" id="ARBA00023136"/>
    </source>
</evidence>
<dbReference type="Proteomes" id="UP000762271">
    <property type="component" value="Unassembled WGS sequence"/>
</dbReference>
<name>A0AAE3CI61_9BURK</name>
<comment type="subcellular location">
    <subcellularLocation>
        <location evidence="1">Cell membrane</location>
        <topology evidence="1">Multi-pass membrane protein</topology>
    </subcellularLocation>
</comment>
<dbReference type="Pfam" id="PF01943">
    <property type="entry name" value="Polysacc_synt"/>
    <property type="match status" value="1"/>
</dbReference>
<feature type="transmembrane region" description="Helical" evidence="6">
    <location>
        <begin position="400"/>
        <end position="421"/>
    </location>
</feature>
<evidence type="ECO:0000313" key="8">
    <source>
        <dbReference type="Proteomes" id="UP000762271"/>
    </source>
</evidence>
<dbReference type="PANTHER" id="PTHR30250:SF26">
    <property type="entry name" value="PSMA PROTEIN"/>
    <property type="match status" value="1"/>
</dbReference>
<keyword evidence="2" id="KW-1003">Cell membrane</keyword>
<feature type="transmembrane region" description="Helical" evidence="6">
    <location>
        <begin position="466"/>
        <end position="488"/>
    </location>
</feature>
<dbReference type="PANTHER" id="PTHR30250">
    <property type="entry name" value="PST FAMILY PREDICTED COLANIC ACID TRANSPORTER"/>
    <property type="match status" value="1"/>
</dbReference>
<gene>
    <name evidence="7" type="ORF">G6693_07790</name>
</gene>
<evidence type="ECO:0000256" key="4">
    <source>
        <dbReference type="ARBA" id="ARBA00022989"/>
    </source>
</evidence>
<dbReference type="InterPro" id="IPR002797">
    <property type="entry name" value="Polysacc_synth"/>
</dbReference>
<reference evidence="7" key="1">
    <citation type="journal article" date="2021" name="Genome Biol. Evol.">
        <title>Continental-Scale Gene Flow Prevents Allopatric Divergence of Pelagic Freshwater Bacteria.</title>
        <authorList>
            <person name="Hoetzinger M."/>
            <person name="Pitt A."/>
            <person name="Huemer A."/>
            <person name="Hahn M.W."/>
        </authorList>
    </citation>
    <scope>NUCLEOTIDE SEQUENCE</scope>
    <source>
        <strain evidence="7">AP-YLGG-20-G6</strain>
    </source>
</reference>
<feature type="transmembrane region" description="Helical" evidence="6">
    <location>
        <begin position="225"/>
        <end position="242"/>
    </location>
</feature>
<evidence type="ECO:0000313" key="7">
    <source>
        <dbReference type="EMBL" id="MBT8591823.1"/>
    </source>
</evidence>
<dbReference type="GO" id="GO:0005886">
    <property type="term" value="C:plasma membrane"/>
    <property type="evidence" value="ECO:0007669"/>
    <property type="project" value="UniProtKB-SubCell"/>
</dbReference>
<keyword evidence="3 6" id="KW-0812">Transmembrane</keyword>
<dbReference type="AlphaFoldDB" id="A0AAE3CI61"/>
<evidence type="ECO:0000256" key="6">
    <source>
        <dbReference type="SAM" id="Phobius"/>
    </source>
</evidence>
<feature type="transmembrane region" description="Helical" evidence="6">
    <location>
        <begin position="342"/>
        <end position="362"/>
    </location>
</feature>
<feature type="transmembrane region" description="Helical" evidence="6">
    <location>
        <begin position="159"/>
        <end position="179"/>
    </location>
</feature>
<feature type="transmembrane region" description="Helical" evidence="6">
    <location>
        <begin position="119"/>
        <end position="139"/>
    </location>
</feature>
<feature type="transmembrane region" description="Helical" evidence="6">
    <location>
        <begin position="433"/>
        <end position="454"/>
    </location>
</feature>
<feature type="transmembrane region" description="Helical" evidence="6">
    <location>
        <begin position="12"/>
        <end position="32"/>
    </location>
</feature>
<feature type="transmembrane region" description="Helical" evidence="6">
    <location>
        <begin position="374"/>
        <end position="394"/>
    </location>
</feature>
<keyword evidence="5 6" id="KW-0472">Membrane</keyword>
<evidence type="ECO:0000256" key="2">
    <source>
        <dbReference type="ARBA" id="ARBA00022475"/>
    </source>
</evidence>
<feature type="transmembrane region" description="Helical" evidence="6">
    <location>
        <begin position="262"/>
        <end position="288"/>
    </location>
</feature>
<proteinExistence type="predicted"/>
<keyword evidence="4 6" id="KW-1133">Transmembrane helix</keyword>
<feature type="transmembrane region" description="Helical" evidence="6">
    <location>
        <begin position="309"/>
        <end position="330"/>
    </location>
</feature>
<accession>A0AAE3CI61</accession>
<feature type="transmembrane region" description="Helical" evidence="6">
    <location>
        <begin position="38"/>
        <end position="58"/>
    </location>
</feature>
<evidence type="ECO:0000256" key="3">
    <source>
        <dbReference type="ARBA" id="ARBA00022692"/>
    </source>
</evidence>
<sequence>MRSIKLSLTTNFLSQIWGALIGFLFIPVYVRILGIESYGIIGFFVTLQAWFILLDLGLTPALSREMSRYLGGAYSAQAIRNLLRSLELICLAIALIILVSIFTASHFFGYQWFKAGQLAAQSIQNSLGIIAILVALRYLEGFYRAALIGLQLQVWCNLWNIFLAALRNIGVIGVLIWISSTLEAYFIWHTLVSVLAVGLYVYKLNDELPQAPAKAQFSVMAVKGIWKFAGGMVAINFISMMLTQMDKLLLSKLLDLKIYGYYILAATLAGICYMVVGPITSGFFPFMVEKSTRDDHQTLTTYYHQGSQLVAAATTPVALILLFFAQPAIYMWSGNLELAQNAAPILSVLVIGCYLNSLMWMPYQFQLANGITKIILFGNLIATFIFVPGIYFLLPLHGVIGIAWLWGFINCGFILIIIPVMHQILLKGEMWKWYLQDTLMPFLGALIVVLVAYFTQPHLQVNRFLWFFYLSGVGLLAIIASVAASNLLRKYSIQLIRGALR</sequence>
<organism evidence="7 8">
    <name type="scientific">Polynucleobacter paneuropaeus</name>
    <dbReference type="NCBI Taxonomy" id="2527775"/>
    <lineage>
        <taxon>Bacteria</taxon>
        <taxon>Pseudomonadati</taxon>
        <taxon>Pseudomonadota</taxon>
        <taxon>Betaproteobacteria</taxon>
        <taxon>Burkholderiales</taxon>
        <taxon>Burkholderiaceae</taxon>
        <taxon>Polynucleobacter</taxon>
    </lineage>
</organism>
<evidence type="ECO:0000256" key="1">
    <source>
        <dbReference type="ARBA" id="ARBA00004651"/>
    </source>
</evidence>
<dbReference type="EMBL" id="JAANGI010000001">
    <property type="protein sequence ID" value="MBT8591823.1"/>
    <property type="molecule type" value="Genomic_DNA"/>
</dbReference>
<protein>
    <submittedName>
        <fullName evidence="7">Oligosaccharide flippase family protein</fullName>
    </submittedName>
</protein>